<protein>
    <submittedName>
        <fullName evidence="1">Uncharacterized protein</fullName>
    </submittedName>
</protein>
<evidence type="ECO:0000313" key="2">
    <source>
        <dbReference type="Proteomes" id="UP000048841"/>
    </source>
</evidence>
<dbReference type="EMBL" id="CGBR01000005">
    <property type="protein sequence ID" value="CFQ57586.1"/>
    <property type="molecule type" value="Genomic_DNA"/>
</dbReference>
<reference evidence="1 2" key="1">
    <citation type="submission" date="2015-03" db="EMBL/GenBank/DDBJ databases">
        <authorList>
            <person name="Murphy D."/>
        </authorList>
    </citation>
    <scope>NUCLEOTIDE SEQUENCE [LARGE SCALE GENOMIC DNA]</scope>
    <source>
        <strain evidence="1 2">IP26249</strain>
    </source>
</reference>
<dbReference type="AlphaFoldDB" id="A0A0H5G3E1"/>
<proteinExistence type="predicted"/>
<organism evidence="1 2">
    <name type="scientific">Yersinia enterocolitica</name>
    <dbReference type="NCBI Taxonomy" id="630"/>
    <lineage>
        <taxon>Bacteria</taxon>
        <taxon>Pseudomonadati</taxon>
        <taxon>Pseudomonadota</taxon>
        <taxon>Gammaproteobacteria</taxon>
        <taxon>Enterobacterales</taxon>
        <taxon>Yersiniaceae</taxon>
        <taxon>Yersinia</taxon>
    </lineage>
</organism>
<accession>A0A0H5G3E1</accession>
<gene>
    <name evidence="1" type="ORF">ERS137941_01185</name>
</gene>
<name>A0A0H5G3E1_YEREN</name>
<dbReference type="Proteomes" id="UP000048841">
    <property type="component" value="Unassembled WGS sequence"/>
</dbReference>
<sequence length="91" mass="10429">MSKLKPYTAAQRGIFDKLAAVLVCSEIEREVIAQAYEKAKGTPYDATAPDGFFNTFLSSHPEYDRVWKTLARAIKKQRKNQLEIARSKHER</sequence>
<dbReference type="RefSeq" id="WP_038892519.1">
    <property type="nucleotide sequence ID" value="NZ_CGBR01000005.1"/>
</dbReference>
<evidence type="ECO:0000313" key="1">
    <source>
        <dbReference type="EMBL" id="CFQ57586.1"/>
    </source>
</evidence>